<keyword evidence="5" id="KW-0067">ATP-binding</keyword>
<dbReference type="InterPro" id="IPR049940">
    <property type="entry name" value="GluQ/Sye"/>
</dbReference>
<dbReference type="NCBIfam" id="TIGR03838">
    <property type="entry name" value="queuosine_YadB"/>
    <property type="match status" value="1"/>
</dbReference>
<dbReference type="GO" id="GO:0005524">
    <property type="term" value="F:ATP binding"/>
    <property type="evidence" value="ECO:0007669"/>
    <property type="project" value="UniProtKB-KW"/>
</dbReference>
<evidence type="ECO:0000313" key="8">
    <source>
        <dbReference type="EMBL" id="CAB4342418.1"/>
    </source>
</evidence>
<keyword evidence="6" id="KW-0030">Aminoacyl-tRNA synthetase</keyword>
<dbReference type="Pfam" id="PF00749">
    <property type="entry name" value="tRNA-synt_1c"/>
    <property type="match status" value="1"/>
</dbReference>
<evidence type="ECO:0000259" key="7">
    <source>
        <dbReference type="Pfam" id="PF00749"/>
    </source>
</evidence>
<keyword evidence="4" id="KW-0862">Zinc</keyword>
<dbReference type="NCBIfam" id="NF004314">
    <property type="entry name" value="PRK05710.1-3"/>
    <property type="match status" value="1"/>
</dbReference>
<dbReference type="EMBL" id="CAESAO010000048">
    <property type="protein sequence ID" value="CAB4342418.1"/>
    <property type="molecule type" value="Genomic_DNA"/>
</dbReference>
<evidence type="ECO:0000256" key="4">
    <source>
        <dbReference type="ARBA" id="ARBA00022833"/>
    </source>
</evidence>
<feature type="domain" description="Glutamyl/glutaminyl-tRNA synthetase class Ib catalytic" evidence="7">
    <location>
        <begin position="18"/>
        <end position="258"/>
    </location>
</feature>
<dbReference type="PANTHER" id="PTHR43311">
    <property type="entry name" value="GLUTAMATE--TRNA LIGASE"/>
    <property type="match status" value="1"/>
</dbReference>
<dbReference type="SUPFAM" id="SSF52374">
    <property type="entry name" value="Nucleotidylyl transferase"/>
    <property type="match status" value="1"/>
</dbReference>
<sequence length="306" mass="33378">MVERLFQLAPAPINGDGRFAPSPTGPLHLGNLRTALLAWCCARSNGGRFLIRIEDLDQERVRPGSATQQLGDLAALGLEWDEPVVNQSDRMALYDDAIESLRAAELLYPCWCTRAEIRGASSAPHGEPAHYPGTCRELTTAQLQERRASGRQPALRARGGQAEITFLDRVHGERTDLVDDFVVARNDGAPAYHLAVVVDDAAQALSEVVRGDDLLDSTAAQCWLQIQLGLPRPSYVHLPLLRDSDGKRMSKRDSSVTLDGQAELGHAPLQVRSELAASVGLCEPDEPLDDDQLLSRFSSILVESTE</sequence>
<organism evidence="8">
    <name type="scientific">freshwater metagenome</name>
    <dbReference type="NCBI Taxonomy" id="449393"/>
    <lineage>
        <taxon>unclassified sequences</taxon>
        <taxon>metagenomes</taxon>
        <taxon>ecological metagenomes</taxon>
    </lineage>
</organism>
<keyword evidence="2" id="KW-0479">Metal-binding</keyword>
<dbReference type="InterPro" id="IPR001412">
    <property type="entry name" value="aa-tRNA-synth_I_CS"/>
</dbReference>
<evidence type="ECO:0000256" key="1">
    <source>
        <dbReference type="ARBA" id="ARBA00022598"/>
    </source>
</evidence>
<dbReference type="PANTHER" id="PTHR43311:SF1">
    <property type="entry name" value="GLUTAMYL-Q TRNA(ASP) SYNTHETASE"/>
    <property type="match status" value="1"/>
</dbReference>
<dbReference type="AlphaFoldDB" id="A0A6J5ZLR2"/>
<dbReference type="HAMAP" id="MF_01428">
    <property type="entry name" value="Glu_Q_tRNA_synth"/>
    <property type="match status" value="1"/>
</dbReference>
<proteinExistence type="inferred from homology"/>
<dbReference type="Gene3D" id="3.40.50.620">
    <property type="entry name" value="HUPs"/>
    <property type="match status" value="1"/>
</dbReference>
<evidence type="ECO:0000256" key="5">
    <source>
        <dbReference type="ARBA" id="ARBA00022840"/>
    </source>
</evidence>
<dbReference type="GO" id="GO:0008270">
    <property type="term" value="F:zinc ion binding"/>
    <property type="evidence" value="ECO:0007669"/>
    <property type="project" value="InterPro"/>
</dbReference>
<dbReference type="NCBIfam" id="NF004315">
    <property type="entry name" value="PRK05710.1-4"/>
    <property type="match status" value="1"/>
</dbReference>
<dbReference type="InterPro" id="IPR014729">
    <property type="entry name" value="Rossmann-like_a/b/a_fold"/>
</dbReference>
<dbReference type="GO" id="GO:0006400">
    <property type="term" value="P:tRNA modification"/>
    <property type="evidence" value="ECO:0007669"/>
    <property type="project" value="InterPro"/>
</dbReference>
<dbReference type="InterPro" id="IPR022380">
    <property type="entry name" value="Glu-Q_tRNA(Asp)_Synthase"/>
</dbReference>
<reference evidence="8" key="1">
    <citation type="submission" date="2020-05" db="EMBL/GenBank/DDBJ databases">
        <authorList>
            <person name="Chiriac C."/>
            <person name="Salcher M."/>
            <person name="Ghai R."/>
            <person name="Kavagutti S V."/>
        </authorList>
    </citation>
    <scope>NUCLEOTIDE SEQUENCE</scope>
</reference>
<evidence type="ECO:0000256" key="2">
    <source>
        <dbReference type="ARBA" id="ARBA00022723"/>
    </source>
</evidence>
<keyword evidence="1" id="KW-0436">Ligase</keyword>
<dbReference type="PROSITE" id="PS00178">
    <property type="entry name" value="AA_TRNA_LIGASE_I"/>
    <property type="match status" value="1"/>
</dbReference>
<name>A0A6J5ZLR2_9ZZZZ</name>
<evidence type="ECO:0000256" key="3">
    <source>
        <dbReference type="ARBA" id="ARBA00022741"/>
    </source>
</evidence>
<gene>
    <name evidence="8" type="ORF">UFOPK3522_00718</name>
</gene>
<dbReference type="PRINTS" id="PR00987">
    <property type="entry name" value="TRNASYNTHGLU"/>
</dbReference>
<dbReference type="GO" id="GO:0005829">
    <property type="term" value="C:cytosol"/>
    <property type="evidence" value="ECO:0007669"/>
    <property type="project" value="TreeGrafter"/>
</dbReference>
<dbReference type="InterPro" id="IPR020058">
    <property type="entry name" value="Glu/Gln-tRNA-synth_Ib_cat-dom"/>
</dbReference>
<evidence type="ECO:0000256" key="6">
    <source>
        <dbReference type="ARBA" id="ARBA00023146"/>
    </source>
</evidence>
<keyword evidence="3" id="KW-0547">Nucleotide-binding</keyword>
<accession>A0A6J5ZLR2</accession>
<protein>
    <submittedName>
        <fullName evidence="8">Unannotated protein</fullName>
    </submittedName>
</protein>
<dbReference type="InterPro" id="IPR000924">
    <property type="entry name" value="Glu/Gln-tRNA-synth"/>
</dbReference>
<dbReference type="GO" id="GO:0006424">
    <property type="term" value="P:glutamyl-tRNA aminoacylation"/>
    <property type="evidence" value="ECO:0007669"/>
    <property type="project" value="InterPro"/>
</dbReference>
<dbReference type="GO" id="GO:0004818">
    <property type="term" value="F:glutamate-tRNA ligase activity"/>
    <property type="evidence" value="ECO:0007669"/>
    <property type="project" value="TreeGrafter"/>
</dbReference>